<proteinExistence type="predicted"/>
<name>A0A1I2V8J2_9HYPH</name>
<sequence>MRCALYLRPAGLAAWPHFDDQVKAWLRAEGYEPVDGACYDAIVCLPYDGARDYYHCNVSVAMAQRIVDFLAIEGEVRWIRLGQTEVDYSDNTLEEVSLDFAESCYGGRPTLAIMSEAETAEADREIRQFGQLADQDLGVRWRPPPPPEPPEPRQPRAPGAPFYTQAITFGGRRS</sequence>
<dbReference type="EMBL" id="FOPM01000013">
    <property type="protein sequence ID" value="SFG85343.1"/>
    <property type="molecule type" value="Genomic_DNA"/>
</dbReference>
<evidence type="ECO:0000256" key="1">
    <source>
        <dbReference type="SAM" id="MobiDB-lite"/>
    </source>
</evidence>
<dbReference type="AlphaFoldDB" id="A0A1I2V8J2"/>
<evidence type="ECO:0000313" key="3">
    <source>
        <dbReference type="Proteomes" id="UP000199229"/>
    </source>
</evidence>
<protein>
    <submittedName>
        <fullName evidence="2">Uncharacterized protein</fullName>
    </submittedName>
</protein>
<reference evidence="3" key="1">
    <citation type="submission" date="2016-10" db="EMBL/GenBank/DDBJ databases">
        <authorList>
            <person name="Varghese N."/>
            <person name="Submissions S."/>
        </authorList>
    </citation>
    <scope>NUCLEOTIDE SEQUENCE [LARGE SCALE GENOMIC DNA]</scope>
    <source>
        <strain evidence="3">Gh-105</strain>
    </source>
</reference>
<evidence type="ECO:0000313" key="2">
    <source>
        <dbReference type="EMBL" id="SFG85343.1"/>
    </source>
</evidence>
<dbReference type="STRING" id="582675.SAMN05192565_113122"/>
<feature type="region of interest" description="Disordered" evidence="1">
    <location>
        <begin position="132"/>
        <end position="174"/>
    </location>
</feature>
<keyword evidence="3" id="KW-1185">Reference proteome</keyword>
<accession>A0A1I2V8J2</accession>
<organism evidence="2 3">
    <name type="scientific">Methylobacterium gossipiicola</name>
    <dbReference type="NCBI Taxonomy" id="582675"/>
    <lineage>
        <taxon>Bacteria</taxon>
        <taxon>Pseudomonadati</taxon>
        <taxon>Pseudomonadota</taxon>
        <taxon>Alphaproteobacteria</taxon>
        <taxon>Hyphomicrobiales</taxon>
        <taxon>Methylobacteriaceae</taxon>
        <taxon>Methylobacterium</taxon>
    </lineage>
</organism>
<gene>
    <name evidence="2" type="ORF">SAMN05192565_113122</name>
</gene>
<dbReference type="RefSeq" id="WP_091972459.1">
    <property type="nucleotide sequence ID" value="NZ_FOPM01000013.1"/>
</dbReference>
<dbReference type="Proteomes" id="UP000199229">
    <property type="component" value="Unassembled WGS sequence"/>
</dbReference>
<dbReference type="OrthoDB" id="8703971at2"/>